<evidence type="ECO:0000313" key="3">
    <source>
        <dbReference type="EMBL" id="GAA1688295.1"/>
    </source>
</evidence>
<organism evidence="3 4">
    <name type="scientific">Kribbella yunnanensis</name>
    <dbReference type="NCBI Taxonomy" id="190194"/>
    <lineage>
        <taxon>Bacteria</taxon>
        <taxon>Bacillati</taxon>
        <taxon>Actinomycetota</taxon>
        <taxon>Actinomycetes</taxon>
        <taxon>Propionibacteriales</taxon>
        <taxon>Kribbellaceae</taxon>
        <taxon>Kribbella</taxon>
    </lineage>
</organism>
<dbReference type="NCBIfam" id="NF041390">
    <property type="entry name" value="TadE_Rv3655c"/>
    <property type="match status" value="1"/>
</dbReference>
<name>A0ABP4THW4_9ACTN</name>
<reference evidence="4" key="1">
    <citation type="journal article" date="2019" name="Int. J. Syst. Evol. Microbiol.">
        <title>The Global Catalogue of Microorganisms (GCM) 10K type strain sequencing project: providing services to taxonomists for standard genome sequencing and annotation.</title>
        <authorList>
            <consortium name="The Broad Institute Genomics Platform"/>
            <consortium name="The Broad Institute Genome Sequencing Center for Infectious Disease"/>
            <person name="Wu L."/>
            <person name="Ma J."/>
        </authorList>
    </citation>
    <scope>NUCLEOTIDE SEQUENCE [LARGE SCALE GENOMIC DNA]</scope>
    <source>
        <strain evidence="4">JCM 14307</strain>
    </source>
</reference>
<proteinExistence type="predicted"/>
<dbReference type="InterPro" id="IPR049790">
    <property type="entry name" value="Rv3655c/TadE"/>
</dbReference>
<feature type="region of interest" description="Disordered" evidence="1">
    <location>
        <begin position="97"/>
        <end position="119"/>
    </location>
</feature>
<accession>A0ABP4THW4</accession>
<comment type="caution">
    <text evidence="3">The sequence shown here is derived from an EMBL/GenBank/DDBJ whole genome shotgun (WGS) entry which is preliminary data.</text>
</comment>
<evidence type="ECO:0000313" key="4">
    <source>
        <dbReference type="Proteomes" id="UP001500280"/>
    </source>
</evidence>
<dbReference type="InterPro" id="IPR012495">
    <property type="entry name" value="TadE-like_dom"/>
</dbReference>
<feature type="domain" description="TadE-like" evidence="2">
    <location>
        <begin position="9"/>
        <end position="51"/>
    </location>
</feature>
<evidence type="ECO:0000259" key="2">
    <source>
        <dbReference type="Pfam" id="PF07811"/>
    </source>
</evidence>
<keyword evidence="4" id="KW-1185">Reference proteome</keyword>
<dbReference type="RefSeq" id="WP_344152870.1">
    <property type="nucleotide sequence ID" value="NZ_BAAANF010000013.1"/>
</dbReference>
<protein>
    <recommendedName>
        <fullName evidence="2">TadE-like domain-containing protein</fullName>
    </recommendedName>
</protein>
<dbReference type="EMBL" id="BAAANF010000013">
    <property type="protein sequence ID" value="GAA1688295.1"/>
    <property type="molecule type" value="Genomic_DNA"/>
</dbReference>
<evidence type="ECO:0000256" key="1">
    <source>
        <dbReference type="SAM" id="MobiDB-lite"/>
    </source>
</evidence>
<sequence length="119" mass="12744">MPQTRTQRGAITTETAIALPFLLTLLLAGVWCIGVVTTHLQCIDASRDIARALARGESPADIQSLIHQITPPTATVTYQTTPAIQVTVKATPRRLLPFLPTPTQSAQSTLHPEPTAPTP</sequence>
<dbReference type="Proteomes" id="UP001500280">
    <property type="component" value="Unassembled WGS sequence"/>
</dbReference>
<dbReference type="Pfam" id="PF07811">
    <property type="entry name" value="TadE"/>
    <property type="match status" value="1"/>
</dbReference>
<gene>
    <name evidence="3" type="ORF">GCM10009745_36520</name>
</gene>